<dbReference type="InterPro" id="IPR029021">
    <property type="entry name" value="Prot-tyrosine_phosphatase-like"/>
</dbReference>
<comment type="caution">
    <text evidence="1">The sequence shown here is derived from an EMBL/GenBank/DDBJ whole genome shotgun (WGS) entry which is preliminary data.</text>
</comment>
<dbReference type="InterPro" id="IPR026893">
    <property type="entry name" value="Tyr/Ser_Pase_IphP-type"/>
</dbReference>
<gene>
    <name evidence="1" type="ORF">CGXH109_LOCUS77702</name>
</gene>
<evidence type="ECO:0008006" key="3">
    <source>
        <dbReference type="Google" id="ProtNLM"/>
    </source>
</evidence>
<dbReference type="Pfam" id="PF13350">
    <property type="entry name" value="Y_phosphatase3"/>
    <property type="match status" value="1"/>
</dbReference>
<keyword evidence="2" id="KW-1185">Reference proteome</keyword>
<dbReference type="AlphaFoldDB" id="A0A9W4RWL9"/>
<organism evidence="1 2">
    <name type="scientific">Colletotrichum noveboracense</name>
    <dbReference type="NCBI Taxonomy" id="2664923"/>
    <lineage>
        <taxon>Eukaryota</taxon>
        <taxon>Fungi</taxon>
        <taxon>Dikarya</taxon>
        <taxon>Ascomycota</taxon>
        <taxon>Pezizomycotina</taxon>
        <taxon>Sordariomycetes</taxon>
        <taxon>Hypocreomycetidae</taxon>
        <taxon>Glomerellales</taxon>
        <taxon>Glomerellaceae</taxon>
        <taxon>Colletotrichum</taxon>
        <taxon>Colletotrichum gloeosporioides species complex</taxon>
    </lineage>
</organism>
<protein>
    <recommendedName>
        <fullName evidence="3">Tyrosine phosphatase</fullName>
    </recommendedName>
</protein>
<dbReference type="EMBL" id="CAMGZC010000580">
    <property type="protein sequence ID" value="CAI0648626.1"/>
    <property type="molecule type" value="Genomic_DNA"/>
</dbReference>
<dbReference type="Proteomes" id="UP001152533">
    <property type="component" value="Unassembled WGS sequence"/>
</dbReference>
<dbReference type="SUPFAM" id="SSF52799">
    <property type="entry name" value="(Phosphotyrosine protein) phosphatases II"/>
    <property type="match status" value="1"/>
</dbReference>
<name>A0A9W4RWL9_9PEZI</name>
<proteinExistence type="predicted"/>
<evidence type="ECO:0000313" key="1">
    <source>
        <dbReference type="EMBL" id="CAI0648626.1"/>
    </source>
</evidence>
<accession>A0A9W4RWL9</accession>
<evidence type="ECO:0000313" key="2">
    <source>
        <dbReference type="Proteomes" id="UP001152533"/>
    </source>
</evidence>
<reference evidence="1" key="1">
    <citation type="submission" date="2022-08" db="EMBL/GenBank/DDBJ databases">
        <authorList>
            <person name="Giroux E."/>
            <person name="Giroux E."/>
        </authorList>
    </citation>
    <scope>NUCLEOTIDE SEQUENCE</scope>
    <source>
        <strain evidence="1">H1091258</strain>
    </source>
</reference>
<dbReference type="Gene3D" id="3.90.190.10">
    <property type="entry name" value="Protein tyrosine phosphatase superfamily"/>
    <property type="match status" value="1"/>
</dbReference>
<sequence length="283" mass="31798">MASDSDYSPAQLLKHAQTDVRLPVAEPLLSVILSRSPFIIVAGTFNTRDVGLVPGSPIREGYVLRSGALENLDDVGKEQIAGQLGIKRIFDLRTSYEREKYPEPDVPGVNITWIPNSYSNTVDINDFVSEGGEEGYCKMYMDIMEIYAPTLKIVLEHVRDRHRNHFFSTARNCSKVGRDRTGILAGFLLSLAGANAETITLDYMLSRIGSEPVRELLLQRAVEDNNCDFDVPVFHNLCSLRLSTWQLFMTQVEAKYGGFEKYAMVTLGFSREEIERIVGHLRA</sequence>
<dbReference type="GO" id="GO:0004721">
    <property type="term" value="F:phosphoprotein phosphatase activity"/>
    <property type="evidence" value="ECO:0007669"/>
    <property type="project" value="InterPro"/>
</dbReference>